<dbReference type="AlphaFoldDB" id="A0A8S9QV66"/>
<evidence type="ECO:0000313" key="2">
    <source>
        <dbReference type="Proteomes" id="UP000712600"/>
    </source>
</evidence>
<reference evidence="1" key="1">
    <citation type="submission" date="2019-12" db="EMBL/GenBank/DDBJ databases">
        <title>Genome sequencing and annotation of Brassica cretica.</title>
        <authorList>
            <person name="Studholme D.J."/>
            <person name="Sarris P."/>
        </authorList>
    </citation>
    <scope>NUCLEOTIDE SEQUENCE</scope>
    <source>
        <strain evidence="1">PFS-109/04</strain>
        <tissue evidence="1">Leaf</tissue>
    </source>
</reference>
<dbReference type="EMBL" id="QGKX02000996">
    <property type="protein sequence ID" value="KAF3556373.1"/>
    <property type="molecule type" value="Genomic_DNA"/>
</dbReference>
<protein>
    <submittedName>
        <fullName evidence="1">Uncharacterized protein</fullName>
    </submittedName>
</protein>
<sequence length="151" mass="16953">MLQSSFATSLKVKSFWMIKCSASISYSSIFREFQSCCFRAVKVHSVFSQVFFRTCGKGEDHPAIPYLQFIRLSGAEEVSSCTLEFGLWFSVAEMSSCTLEFWWGTAAESIINVRGRGEFMHVVPGRGFEGLDLRGWVELNPEPSGTGCYNI</sequence>
<dbReference type="Proteomes" id="UP000712600">
    <property type="component" value="Unassembled WGS sequence"/>
</dbReference>
<accession>A0A8S9QV66</accession>
<gene>
    <name evidence="1" type="ORF">F2Q69_00013547</name>
</gene>
<comment type="caution">
    <text evidence="1">The sequence shown here is derived from an EMBL/GenBank/DDBJ whole genome shotgun (WGS) entry which is preliminary data.</text>
</comment>
<proteinExistence type="predicted"/>
<name>A0A8S9QV66_BRACR</name>
<organism evidence="1 2">
    <name type="scientific">Brassica cretica</name>
    <name type="common">Mustard</name>
    <dbReference type="NCBI Taxonomy" id="69181"/>
    <lineage>
        <taxon>Eukaryota</taxon>
        <taxon>Viridiplantae</taxon>
        <taxon>Streptophyta</taxon>
        <taxon>Embryophyta</taxon>
        <taxon>Tracheophyta</taxon>
        <taxon>Spermatophyta</taxon>
        <taxon>Magnoliopsida</taxon>
        <taxon>eudicotyledons</taxon>
        <taxon>Gunneridae</taxon>
        <taxon>Pentapetalae</taxon>
        <taxon>rosids</taxon>
        <taxon>malvids</taxon>
        <taxon>Brassicales</taxon>
        <taxon>Brassicaceae</taxon>
        <taxon>Brassiceae</taxon>
        <taxon>Brassica</taxon>
    </lineage>
</organism>
<evidence type="ECO:0000313" key="1">
    <source>
        <dbReference type="EMBL" id="KAF3556373.1"/>
    </source>
</evidence>